<evidence type="ECO:0000256" key="1">
    <source>
        <dbReference type="SAM" id="MobiDB-lite"/>
    </source>
</evidence>
<keyword evidence="4" id="KW-1185">Reference proteome</keyword>
<feature type="compositionally biased region" description="Polar residues" evidence="1">
    <location>
        <begin position="394"/>
        <end position="410"/>
    </location>
</feature>
<organism evidence="3 4">
    <name type="scientific">Sistotremastrum niveocremeum HHB9708</name>
    <dbReference type="NCBI Taxonomy" id="1314777"/>
    <lineage>
        <taxon>Eukaryota</taxon>
        <taxon>Fungi</taxon>
        <taxon>Dikarya</taxon>
        <taxon>Basidiomycota</taxon>
        <taxon>Agaricomycotina</taxon>
        <taxon>Agaricomycetes</taxon>
        <taxon>Sistotremastrales</taxon>
        <taxon>Sistotremastraceae</taxon>
        <taxon>Sertulicium</taxon>
        <taxon>Sertulicium niveocremeum</taxon>
    </lineage>
</organism>
<dbReference type="InterPro" id="IPR057725">
    <property type="entry name" value="Ams2-SPT21_N"/>
</dbReference>
<evidence type="ECO:0000313" key="4">
    <source>
        <dbReference type="Proteomes" id="UP000076722"/>
    </source>
</evidence>
<evidence type="ECO:0000313" key="3">
    <source>
        <dbReference type="EMBL" id="KZS88933.1"/>
    </source>
</evidence>
<feature type="region of interest" description="Disordered" evidence="1">
    <location>
        <begin position="592"/>
        <end position="641"/>
    </location>
</feature>
<feature type="compositionally biased region" description="Low complexity" evidence="1">
    <location>
        <begin position="357"/>
        <end position="367"/>
    </location>
</feature>
<name>A0A164PQ24_9AGAM</name>
<feature type="compositionally biased region" description="Polar residues" evidence="1">
    <location>
        <begin position="471"/>
        <end position="484"/>
    </location>
</feature>
<feature type="compositionally biased region" description="Basic and acidic residues" evidence="1">
    <location>
        <begin position="452"/>
        <end position="465"/>
    </location>
</feature>
<dbReference type="AlphaFoldDB" id="A0A164PQ24"/>
<feature type="domain" description="Ams2/SPT21 N-terminal" evidence="2">
    <location>
        <begin position="10"/>
        <end position="97"/>
    </location>
</feature>
<reference evidence="3 4" key="1">
    <citation type="journal article" date="2016" name="Mol. Biol. Evol.">
        <title>Comparative Genomics of Early-Diverging Mushroom-Forming Fungi Provides Insights into the Origins of Lignocellulose Decay Capabilities.</title>
        <authorList>
            <person name="Nagy L.G."/>
            <person name="Riley R."/>
            <person name="Tritt A."/>
            <person name="Adam C."/>
            <person name="Daum C."/>
            <person name="Floudas D."/>
            <person name="Sun H."/>
            <person name="Yadav J.S."/>
            <person name="Pangilinan J."/>
            <person name="Larsson K.H."/>
            <person name="Matsuura K."/>
            <person name="Barry K."/>
            <person name="Labutti K."/>
            <person name="Kuo R."/>
            <person name="Ohm R.A."/>
            <person name="Bhattacharya S.S."/>
            <person name="Shirouzu T."/>
            <person name="Yoshinaga Y."/>
            <person name="Martin F.M."/>
            <person name="Grigoriev I.V."/>
            <person name="Hibbett D.S."/>
        </authorList>
    </citation>
    <scope>NUCLEOTIDE SEQUENCE [LARGE SCALE GENOMIC DNA]</scope>
    <source>
        <strain evidence="3 4">HHB9708</strain>
    </source>
</reference>
<feature type="region of interest" description="Disordered" evidence="1">
    <location>
        <begin position="295"/>
        <end position="323"/>
    </location>
</feature>
<protein>
    <recommendedName>
        <fullName evidence="2">Ams2/SPT21 N-terminal domain-containing protein</fullName>
    </recommendedName>
</protein>
<sequence>MASSSSSQCTVQSLQIRVLYTIVSKDSTQANSSGCILARHRAVPVSIFSSKTQECAETKFALAPLGACLDAMMASSPELLDSSRKDYSVYVLDPAEPVPTHLNHTSPANQPGGGGVSIGMGLMRGLVQETRQSTSAPVSVTGRIIEDRSSGQVVEVVIMLRESAVPRISPVSSLSFKTVHAPGTSIVPYCPPIPKPPKAPRGKSKANFMTPMQTKPSAEASSTPGTADQPIEIEDVIEPKVEPSEATLEILDLLEQVPDPIQRATLAHAIHERAKAALGTTGTSSYVTVGRASDEAVETLNPPPPRKPVTGTRADQIEKTKQKRIDMARAKQDEKKELLKVLYHPHLLHGMASNQIPPSSDPLLAPSSPTPAPRELRRSTSYYKPDTYAPPRNPSTMPLQSHKTAPTENSAPIHRPPPVTLTALKKKTPEQSKENIDPSPPKAKSSDKKKREREEGADHSAERASKKTRATLGQRNGPNASTPAVQVERPGTPPMPTAGPIVPRTPNDMPNVQPATPLPKTPLRKSASRASHCSPTPRGFQHLADPMSDLFSPMTPKQLGAYSAPAPFTPRTKATAEALNLGFDDVESWPSSQATTVAADSEPITAVPNTSNRWSDLPPSSPPPPSSPSPAPAPEEAQQSLNLFGFSDDDEINLEGFETYIPTDPQRGDDDVDYYSGLLSSDVDFSKINMEEVLRSLSDGMSGDSTAFEEGEEKVGGSASACVATKIQELYSGCVV</sequence>
<feature type="compositionally biased region" description="Basic and acidic residues" evidence="1">
    <location>
        <begin position="427"/>
        <end position="436"/>
    </location>
</feature>
<gene>
    <name evidence="3" type="ORF">SISNIDRAFT_552396</name>
</gene>
<evidence type="ECO:0000259" key="2">
    <source>
        <dbReference type="Pfam" id="PF25823"/>
    </source>
</evidence>
<dbReference type="Proteomes" id="UP000076722">
    <property type="component" value="Unassembled WGS sequence"/>
</dbReference>
<dbReference type="EMBL" id="KV419432">
    <property type="protein sequence ID" value="KZS88933.1"/>
    <property type="molecule type" value="Genomic_DNA"/>
</dbReference>
<feature type="region of interest" description="Disordered" evidence="1">
    <location>
        <begin position="352"/>
        <end position="552"/>
    </location>
</feature>
<dbReference type="Pfam" id="PF25823">
    <property type="entry name" value="Ams2-SPT21_N"/>
    <property type="match status" value="1"/>
</dbReference>
<proteinExistence type="predicted"/>
<feature type="compositionally biased region" description="Pro residues" evidence="1">
    <location>
        <begin position="619"/>
        <end position="633"/>
    </location>
</feature>
<accession>A0A164PQ24</accession>
<dbReference type="OrthoDB" id="3199820at2759"/>